<evidence type="ECO:0000256" key="3">
    <source>
        <dbReference type="ARBA" id="ARBA00022723"/>
    </source>
</evidence>
<dbReference type="GO" id="GO:0009055">
    <property type="term" value="F:electron transfer activity"/>
    <property type="evidence" value="ECO:0007669"/>
    <property type="project" value="TreeGrafter"/>
</dbReference>
<dbReference type="CDD" id="cd00730">
    <property type="entry name" value="rubredoxin"/>
    <property type="match status" value="1"/>
</dbReference>
<dbReference type="Proteomes" id="UP000182085">
    <property type="component" value="Chromosome I"/>
</dbReference>
<evidence type="ECO:0000259" key="7">
    <source>
        <dbReference type="PROSITE" id="PS50903"/>
    </source>
</evidence>
<dbReference type="RefSeq" id="WP_080761410.1">
    <property type="nucleotide sequence ID" value="NZ_BAAAEG010000001.1"/>
</dbReference>
<evidence type="ECO:0000256" key="1">
    <source>
        <dbReference type="ARBA" id="ARBA00001965"/>
    </source>
</evidence>
<dbReference type="InterPro" id="IPR024934">
    <property type="entry name" value="Rubredoxin-like_dom"/>
</dbReference>
<reference evidence="8 9" key="1">
    <citation type="submission" date="2016-10" db="EMBL/GenBank/DDBJ databases">
        <authorList>
            <person name="Varghese N."/>
            <person name="Submissions S."/>
        </authorList>
    </citation>
    <scope>NUCLEOTIDE SEQUENCE [LARGE SCALE GENOMIC DNA]</scope>
    <source>
        <strain evidence="8 9">BS2777</strain>
    </source>
</reference>
<dbReference type="PRINTS" id="PR00163">
    <property type="entry name" value="RUBREDOXIN"/>
</dbReference>
<dbReference type="Pfam" id="PF00301">
    <property type="entry name" value="Rubredoxin"/>
    <property type="match status" value="1"/>
</dbReference>
<protein>
    <recommendedName>
        <fullName evidence="6">Rubredoxin</fullName>
    </recommendedName>
</protein>
<accession>A0AAE8HDP8</accession>
<comment type="similarity">
    <text evidence="6">Belongs to the rubredoxin family.</text>
</comment>
<sequence>MDKSYECQICHYLYSESTGEPLMNIVPGTAWDEIGDEFRCPHCQATKKVFIEVRG</sequence>
<organism evidence="8 9">
    <name type="scientific">Pseudomonas rhodesiae</name>
    <dbReference type="NCBI Taxonomy" id="76760"/>
    <lineage>
        <taxon>Bacteria</taxon>
        <taxon>Pseudomonadati</taxon>
        <taxon>Pseudomonadota</taxon>
        <taxon>Gammaproteobacteria</taxon>
        <taxon>Pseudomonadales</taxon>
        <taxon>Pseudomonadaceae</taxon>
        <taxon>Pseudomonas</taxon>
    </lineage>
</organism>
<feature type="domain" description="Rubredoxin-like" evidence="7">
    <location>
        <begin position="2"/>
        <end position="53"/>
    </location>
</feature>
<dbReference type="InterPro" id="IPR050526">
    <property type="entry name" value="Rubredoxin_ET"/>
</dbReference>
<evidence type="ECO:0000256" key="5">
    <source>
        <dbReference type="ARBA" id="ARBA00023004"/>
    </source>
</evidence>
<evidence type="ECO:0000256" key="4">
    <source>
        <dbReference type="ARBA" id="ARBA00022982"/>
    </source>
</evidence>
<keyword evidence="3 6" id="KW-0479">Metal-binding</keyword>
<proteinExistence type="inferred from homology"/>
<evidence type="ECO:0000256" key="2">
    <source>
        <dbReference type="ARBA" id="ARBA00022448"/>
    </source>
</evidence>
<keyword evidence="9" id="KW-1185">Reference proteome</keyword>
<keyword evidence="4 6" id="KW-0249">Electron transport</keyword>
<dbReference type="SUPFAM" id="SSF57802">
    <property type="entry name" value="Rubredoxin-like"/>
    <property type="match status" value="1"/>
</dbReference>
<dbReference type="Gene3D" id="2.20.28.10">
    <property type="match status" value="1"/>
</dbReference>
<gene>
    <name evidence="8" type="ORF">SAMN04490209_3201</name>
</gene>
<keyword evidence="2" id="KW-0813">Transport</keyword>
<dbReference type="EMBL" id="LT629801">
    <property type="protein sequence ID" value="SDV09968.1"/>
    <property type="molecule type" value="Genomic_DNA"/>
</dbReference>
<comment type="cofactor">
    <cofactor evidence="1 6">
        <name>Fe(3+)</name>
        <dbReference type="ChEBI" id="CHEBI:29034"/>
    </cofactor>
</comment>
<dbReference type="GO" id="GO:0043448">
    <property type="term" value="P:alkane catabolic process"/>
    <property type="evidence" value="ECO:0007669"/>
    <property type="project" value="TreeGrafter"/>
</dbReference>
<dbReference type="GO" id="GO:0005506">
    <property type="term" value="F:iron ion binding"/>
    <property type="evidence" value="ECO:0007669"/>
    <property type="project" value="UniProtKB-UniRule"/>
</dbReference>
<dbReference type="InterPro" id="IPR024935">
    <property type="entry name" value="Rubredoxin_dom"/>
</dbReference>
<evidence type="ECO:0000313" key="9">
    <source>
        <dbReference type="Proteomes" id="UP000182085"/>
    </source>
</evidence>
<dbReference type="PROSITE" id="PS50903">
    <property type="entry name" value="RUBREDOXIN_LIKE"/>
    <property type="match status" value="1"/>
</dbReference>
<dbReference type="AlphaFoldDB" id="A0AAE8HDP8"/>
<keyword evidence="5 6" id="KW-0408">Iron</keyword>
<evidence type="ECO:0000256" key="6">
    <source>
        <dbReference type="RuleBase" id="RU003820"/>
    </source>
</evidence>
<dbReference type="PANTHER" id="PTHR47627">
    <property type="entry name" value="RUBREDOXIN"/>
    <property type="match status" value="1"/>
</dbReference>
<evidence type="ECO:0000313" key="8">
    <source>
        <dbReference type="EMBL" id="SDV09968.1"/>
    </source>
</evidence>
<name>A0AAE8HDP8_9PSED</name>
<dbReference type="PANTHER" id="PTHR47627:SF1">
    <property type="entry name" value="RUBREDOXIN-1-RELATED"/>
    <property type="match status" value="1"/>
</dbReference>